<keyword evidence="2 4" id="KW-0371">Homeobox</keyword>
<evidence type="ECO:0000256" key="1">
    <source>
        <dbReference type="ARBA" id="ARBA00023125"/>
    </source>
</evidence>
<dbReference type="PANTHER" id="PTHR24327:SF41">
    <property type="entry name" value="BRAIN-SPECIFIC HOMEOBOX PROTEIN"/>
    <property type="match status" value="1"/>
</dbReference>
<keyword evidence="1 4" id="KW-0238">DNA-binding</keyword>
<sequence length="181" mass="20816">MRIICFPCFLKKGANWLYLSLTLMEGQFRCHFSPSQKRRLEEVFQREHYISKQTKAELASELGLTKLQITSWFQRRRAILRAEKRREKSEESLHPTRPSPCRVAQSSTFNPEPDKMHEDDLKSSSKEVKEAFDHSNQASSSSFIASLPEQASTKLEGSQTTDVNQSKTTINEPHGDRNAEN</sequence>
<evidence type="ECO:0000256" key="6">
    <source>
        <dbReference type="SAM" id="MobiDB-lite"/>
    </source>
</evidence>
<reference evidence="8 9" key="1">
    <citation type="submission" date="2024-02" db="EMBL/GenBank/DDBJ databases">
        <authorList>
            <person name="Daric V."/>
            <person name="Darras S."/>
        </authorList>
    </citation>
    <scope>NUCLEOTIDE SEQUENCE [LARGE SCALE GENOMIC DNA]</scope>
</reference>
<evidence type="ECO:0000256" key="5">
    <source>
        <dbReference type="RuleBase" id="RU000682"/>
    </source>
</evidence>
<keyword evidence="9" id="KW-1185">Reference proteome</keyword>
<dbReference type="InterPro" id="IPR001356">
    <property type="entry name" value="HD"/>
</dbReference>
<feature type="compositionally biased region" description="Basic and acidic residues" evidence="6">
    <location>
        <begin position="112"/>
        <end position="133"/>
    </location>
</feature>
<evidence type="ECO:0000256" key="2">
    <source>
        <dbReference type="ARBA" id="ARBA00023155"/>
    </source>
</evidence>
<evidence type="ECO:0000313" key="8">
    <source>
        <dbReference type="EMBL" id="CAK8680901.1"/>
    </source>
</evidence>
<dbReference type="EMBL" id="CAWYQH010000079">
    <property type="protein sequence ID" value="CAK8680901.1"/>
    <property type="molecule type" value="Genomic_DNA"/>
</dbReference>
<proteinExistence type="predicted"/>
<keyword evidence="3 4" id="KW-0539">Nucleus</keyword>
<dbReference type="PROSITE" id="PS50071">
    <property type="entry name" value="HOMEOBOX_2"/>
    <property type="match status" value="1"/>
</dbReference>
<evidence type="ECO:0000259" key="7">
    <source>
        <dbReference type="PROSITE" id="PS50071"/>
    </source>
</evidence>
<feature type="compositionally biased region" description="Low complexity" evidence="6">
    <location>
        <begin position="135"/>
        <end position="146"/>
    </location>
</feature>
<dbReference type="InterPro" id="IPR050460">
    <property type="entry name" value="Distal-less_Homeobox_TF"/>
</dbReference>
<gene>
    <name evidence="8" type="ORF">CVLEPA_LOCUS11137</name>
</gene>
<feature type="compositionally biased region" description="Polar residues" evidence="6">
    <location>
        <begin position="149"/>
        <end position="171"/>
    </location>
</feature>
<protein>
    <recommendedName>
        <fullName evidence="7">Homeobox domain-containing protein</fullName>
    </recommendedName>
</protein>
<organism evidence="8 9">
    <name type="scientific">Clavelina lepadiformis</name>
    <name type="common">Light-bulb sea squirt</name>
    <name type="synonym">Ascidia lepadiformis</name>
    <dbReference type="NCBI Taxonomy" id="159417"/>
    <lineage>
        <taxon>Eukaryota</taxon>
        <taxon>Metazoa</taxon>
        <taxon>Chordata</taxon>
        <taxon>Tunicata</taxon>
        <taxon>Ascidiacea</taxon>
        <taxon>Aplousobranchia</taxon>
        <taxon>Clavelinidae</taxon>
        <taxon>Clavelina</taxon>
    </lineage>
</organism>
<dbReference type="Pfam" id="PF00046">
    <property type="entry name" value="Homeodomain"/>
    <property type="match status" value="1"/>
</dbReference>
<evidence type="ECO:0000313" key="9">
    <source>
        <dbReference type="Proteomes" id="UP001642483"/>
    </source>
</evidence>
<dbReference type="Gene3D" id="1.10.10.60">
    <property type="entry name" value="Homeodomain-like"/>
    <property type="match status" value="1"/>
</dbReference>
<comment type="subcellular location">
    <subcellularLocation>
        <location evidence="4 5">Nucleus</location>
    </subcellularLocation>
</comment>
<dbReference type="InterPro" id="IPR009057">
    <property type="entry name" value="Homeodomain-like_sf"/>
</dbReference>
<feature type="domain" description="Homeobox" evidence="7">
    <location>
        <begin position="29"/>
        <end position="83"/>
    </location>
</feature>
<name>A0ABP0FQH6_CLALP</name>
<dbReference type="Proteomes" id="UP001642483">
    <property type="component" value="Unassembled WGS sequence"/>
</dbReference>
<feature type="compositionally biased region" description="Basic and acidic residues" evidence="6">
    <location>
        <begin position="83"/>
        <end position="94"/>
    </location>
</feature>
<feature type="region of interest" description="Disordered" evidence="6">
    <location>
        <begin position="83"/>
        <end position="181"/>
    </location>
</feature>
<feature type="DNA-binding region" description="Homeobox" evidence="4">
    <location>
        <begin position="31"/>
        <end position="84"/>
    </location>
</feature>
<accession>A0ABP0FQH6</accession>
<dbReference type="PANTHER" id="PTHR24327">
    <property type="entry name" value="HOMEOBOX PROTEIN"/>
    <property type="match status" value="1"/>
</dbReference>
<evidence type="ECO:0000256" key="3">
    <source>
        <dbReference type="ARBA" id="ARBA00023242"/>
    </source>
</evidence>
<dbReference type="CDD" id="cd00086">
    <property type="entry name" value="homeodomain"/>
    <property type="match status" value="1"/>
</dbReference>
<evidence type="ECO:0000256" key="4">
    <source>
        <dbReference type="PROSITE-ProRule" id="PRU00108"/>
    </source>
</evidence>
<dbReference type="SUPFAM" id="SSF46689">
    <property type="entry name" value="Homeodomain-like"/>
    <property type="match status" value="1"/>
</dbReference>
<comment type="caution">
    <text evidence="8">The sequence shown here is derived from an EMBL/GenBank/DDBJ whole genome shotgun (WGS) entry which is preliminary data.</text>
</comment>
<dbReference type="SMART" id="SM00389">
    <property type="entry name" value="HOX"/>
    <property type="match status" value="1"/>
</dbReference>